<dbReference type="Proteomes" id="UP000290204">
    <property type="component" value="Unassembled WGS sequence"/>
</dbReference>
<organism evidence="2 3">
    <name type="scientific">Lacibacter luteus</name>
    <dbReference type="NCBI Taxonomy" id="2508719"/>
    <lineage>
        <taxon>Bacteria</taxon>
        <taxon>Pseudomonadati</taxon>
        <taxon>Bacteroidota</taxon>
        <taxon>Chitinophagia</taxon>
        <taxon>Chitinophagales</taxon>
        <taxon>Chitinophagaceae</taxon>
        <taxon>Lacibacter</taxon>
    </lineage>
</organism>
<dbReference type="RefSeq" id="WP_129129779.1">
    <property type="nucleotide sequence ID" value="NZ_SDHW01000001.1"/>
</dbReference>
<name>A0A4Q1CMU7_9BACT</name>
<feature type="chain" id="PRO_5020808112" evidence="1">
    <location>
        <begin position="17"/>
        <end position="95"/>
    </location>
</feature>
<gene>
    <name evidence="2" type="ORF">ESA94_05210</name>
</gene>
<dbReference type="OrthoDB" id="676093at2"/>
<evidence type="ECO:0000313" key="3">
    <source>
        <dbReference type="Proteomes" id="UP000290204"/>
    </source>
</evidence>
<reference evidence="2 3" key="1">
    <citation type="submission" date="2019-01" db="EMBL/GenBank/DDBJ databases">
        <title>Lacibacter sp. strain TTM-7.</title>
        <authorList>
            <person name="Chen W.-M."/>
        </authorList>
    </citation>
    <scope>NUCLEOTIDE SEQUENCE [LARGE SCALE GENOMIC DNA]</scope>
    <source>
        <strain evidence="2 3">TTM-7</strain>
    </source>
</reference>
<feature type="signal peptide" evidence="1">
    <location>
        <begin position="1"/>
        <end position="16"/>
    </location>
</feature>
<keyword evidence="3" id="KW-1185">Reference proteome</keyword>
<protein>
    <submittedName>
        <fullName evidence="2">YtxH domain-containing protein</fullName>
    </submittedName>
</protein>
<accession>A0A4Q1CMU7</accession>
<evidence type="ECO:0000256" key="1">
    <source>
        <dbReference type="SAM" id="SignalP"/>
    </source>
</evidence>
<keyword evidence="1" id="KW-0732">Signal</keyword>
<dbReference type="EMBL" id="SDHW01000001">
    <property type="protein sequence ID" value="RXK62408.1"/>
    <property type="molecule type" value="Genomic_DNA"/>
</dbReference>
<proteinExistence type="predicted"/>
<evidence type="ECO:0000313" key="2">
    <source>
        <dbReference type="EMBL" id="RXK62408.1"/>
    </source>
</evidence>
<sequence>MSLRLMLACAAAGAVAGLLLAPEKGASMRSKISEKLEDVKERWYKVKNSSSELEELKEVFKTEIAGLKEDTRKRVLEILESTRITGNHLKAQVLS</sequence>
<dbReference type="Pfam" id="PF12732">
    <property type="entry name" value="YtxH"/>
    <property type="match status" value="1"/>
</dbReference>
<dbReference type="AlphaFoldDB" id="A0A4Q1CMU7"/>
<comment type="caution">
    <text evidence="2">The sequence shown here is derived from an EMBL/GenBank/DDBJ whole genome shotgun (WGS) entry which is preliminary data.</text>
</comment>
<dbReference type="InterPro" id="IPR024623">
    <property type="entry name" value="YtxH"/>
</dbReference>